<keyword evidence="5" id="KW-0808">Transferase</keyword>
<dbReference type="InterPro" id="IPR015421">
    <property type="entry name" value="PyrdxlP-dep_Trfase_major"/>
</dbReference>
<dbReference type="SUPFAM" id="SSF53383">
    <property type="entry name" value="PLP-dependent transferases"/>
    <property type="match status" value="1"/>
</dbReference>
<name>A0ABX1F1Z5_9PROT</name>
<dbReference type="GO" id="GO:0008483">
    <property type="term" value="F:transaminase activity"/>
    <property type="evidence" value="ECO:0007669"/>
    <property type="project" value="UniProtKB-KW"/>
</dbReference>
<dbReference type="EMBL" id="JAAVTX010000005">
    <property type="protein sequence ID" value="NKE46365.1"/>
    <property type="molecule type" value="Genomic_DNA"/>
</dbReference>
<comment type="cofactor">
    <cofactor evidence="1">
        <name>pyridoxal 5'-phosphate</name>
        <dbReference type="ChEBI" id="CHEBI:597326"/>
    </cofactor>
</comment>
<keyword evidence="4 9" id="KW-0032">Aminotransferase</keyword>
<dbReference type="Proteomes" id="UP000765160">
    <property type="component" value="Unassembled WGS sequence"/>
</dbReference>
<dbReference type="Pfam" id="PF00155">
    <property type="entry name" value="Aminotran_1_2"/>
    <property type="match status" value="1"/>
</dbReference>
<evidence type="ECO:0000256" key="4">
    <source>
        <dbReference type="ARBA" id="ARBA00022576"/>
    </source>
</evidence>
<proteinExistence type="inferred from homology"/>
<evidence type="ECO:0000256" key="5">
    <source>
        <dbReference type="ARBA" id="ARBA00022679"/>
    </source>
</evidence>
<dbReference type="Gene3D" id="3.40.640.10">
    <property type="entry name" value="Type I PLP-dependent aspartate aminotransferase-like (Major domain)"/>
    <property type="match status" value="1"/>
</dbReference>
<keyword evidence="10" id="KW-1185">Reference proteome</keyword>
<dbReference type="EC" id="2.6.1.1" evidence="3"/>
<comment type="catalytic activity">
    <reaction evidence="7">
        <text>L-aspartate + 2-oxoglutarate = oxaloacetate + L-glutamate</text>
        <dbReference type="Rhea" id="RHEA:21824"/>
        <dbReference type="ChEBI" id="CHEBI:16452"/>
        <dbReference type="ChEBI" id="CHEBI:16810"/>
        <dbReference type="ChEBI" id="CHEBI:29985"/>
        <dbReference type="ChEBI" id="CHEBI:29991"/>
        <dbReference type="EC" id="2.6.1.1"/>
    </reaction>
</comment>
<protein>
    <recommendedName>
        <fullName evidence="3">aspartate transaminase</fullName>
        <ecNumber evidence="3">2.6.1.1</ecNumber>
    </recommendedName>
</protein>
<evidence type="ECO:0000313" key="10">
    <source>
        <dbReference type="Proteomes" id="UP000765160"/>
    </source>
</evidence>
<evidence type="ECO:0000313" key="9">
    <source>
        <dbReference type="EMBL" id="NKE46365.1"/>
    </source>
</evidence>
<evidence type="ECO:0000256" key="3">
    <source>
        <dbReference type="ARBA" id="ARBA00012753"/>
    </source>
</evidence>
<evidence type="ECO:0000256" key="2">
    <source>
        <dbReference type="ARBA" id="ARBA00007441"/>
    </source>
</evidence>
<evidence type="ECO:0000256" key="6">
    <source>
        <dbReference type="ARBA" id="ARBA00022898"/>
    </source>
</evidence>
<dbReference type="InterPro" id="IPR015424">
    <property type="entry name" value="PyrdxlP-dep_Trfase"/>
</dbReference>
<sequence length="408" mass="42564">MLSAPLSGPLRATAEPPIPAARAWAARYAGGAGPALDLTQAVPGYPPPPELLARLAEAAGSVACAGYGANDGDAPLREALAADISGFYGAGVTAADIAITAGCNLAFAMTMAVLAAPGDAVMLPAPWYFNHQMALTMRGVRAVPLPARAEAGFVPDPAEAAALMDANPVRALVLVTPNNPTGAVYPPEVIHAFAELCRARGVWLVLDETYRDFLTEAQSPPHALFADAAWRDGLVHLYSFSKAYCVPGHRVGAVAAGPGFRAQLAKALDTWQICPARPAQTALTWAIPALAEWRAGNRALMAERARLFRAGVGQLPGWRLDAIGTYFAYLRLPEGAPDAEAAAESLAAEQGLMTLPGPFFGPGQQRHLRLAFANAGAEVLAQVPERLQAWARSFAPQAASPGDAQNAV</sequence>
<comment type="similarity">
    <text evidence="2">Belongs to the class-I pyridoxal-phosphate-dependent aminotransferase family.</text>
</comment>
<dbReference type="InterPro" id="IPR050596">
    <property type="entry name" value="AspAT/PAT-like"/>
</dbReference>
<dbReference type="InterPro" id="IPR004839">
    <property type="entry name" value="Aminotransferase_I/II_large"/>
</dbReference>
<keyword evidence="6" id="KW-0663">Pyridoxal phosphate</keyword>
<evidence type="ECO:0000259" key="8">
    <source>
        <dbReference type="Pfam" id="PF00155"/>
    </source>
</evidence>
<evidence type="ECO:0000256" key="1">
    <source>
        <dbReference type="ARBA" id="ARBA00001933"/>
    </source>
</evidence>
<dbReference type="PANTHER" id="PTHR46383:SF1">
    <property type="entry name" value="ASPARTATE AMINOTRANSFERASE"/>
    <property type="match status" value="1"/>
</dbReference>
<feature type="domain" description="Aminotransferase class I/classII large" evidence="8">
    <location>
        <begin position="37"/>
        <end position="386"/>
    </location>
</feature>
<evidence type="ECO:0000256" key="7">
    <source>
        <dbReference type="ARBA" id="ARBA00049185"/>
    </source>
</evidence>
<dbReference type="PANTHER" id="PTHR46383">
    <property type="entry name" value="ASPARTATE AMINOTRANSFERASE"/>
    <property type="match status" value="1"/>
</dbReference>
<dbReference type="NCBIfam" id="NF005732">
    <property type="entry name" value="PRK07550.1"/>
    <property type="match status" value="1"/>
</dbReference>
<reference evidence="9 10" key="1">
    <citation type="submission" date="2020-03" db="EMBL/GenBank/DDBJ databases">
        <title>Roseomonas selenitidurans sp. nov. isolated from soil.</title>
        <authorList>
            <person name="Liu H."/>
        </authorList>
    </citation>
    <scope>NUCLEOTIDE SEQUENCE [LARGE SCALE GENOMIC DNA]</scope>
    <source>
        <strain evidence="9 10">JCM 15073</strain>
    </source>
</reference>
<accession>A0ABX1F1Z5</accession>
<organism evidence="9 10">
    <name type="scientific">Falsiroseomonas frigidaquae</name>
    <dbReference type="NCBI Taxonomy" id="487318"/>
    <lineage>
        <taxon>Bacteria</taxon>
        <taxon>Pseudomonadati</taxon>
        <taxon>Pseudomonadota</taxon>
        <taxon>Alphaproteobacteria</taxon>
        <taxon>Acetobacterales</taxon>
        <taxon>Roseomonadaceae</taxon>
        <taxon>Falsiroseomonas</taxon>
    </lineage>
</organism>
<gene>
    <name evidence="9" type="ORF">HB662_16405</name>
</gene>
<comment type="caution">
    <text evidence="9">The sequence shown here is derived from an EMBL/GenBank/DDBJ whole genome shotgun (WGS) entry which is preliminary data.</text>
</comment>
<dbReference type="CDD" id="cd00609">
    <property type="entry name" value="AAT_like"/>
    <property type="match status" value="1"/>
</dbReference>